<dbReference type="AlphaFoldDB" id="A0A1V6QE44"/>
<name>A0A1V6QE44_9EURO</name>
<dbReference type="EMBL" id="MDYN01000006">
    <property type="protein sequence ID" value="OQD87302.1"/>
    <property type="molecule type" value="Genomic_DNA"/>
</dbReference>
<keyword evidence="3" id="KW-1185">Reference proteome</keyword>
<proteinExistence type="predicted"/>
<comment type="caution">
    <text evidence="2">The sequence shown here is derived from an EMBL/GenBank/DDBJ whole genome shotgun (WGS) entry which is preliminary data.</text>
</comment>
<feature type="chain" id="PRO_5012912563" description="Lipoprotein" evidence="1">
    <location>
        <begin position="23"/>
        <end position="82"/>
    </location>
</feature>
<evidence type="ECO:0008006" key="4">
    <source>
        <dbReference type="Google" id="ProtNLM"/>
    </source>
</evidence>
<gene>
    <name evidence="2" type="ORF">PENANT_c006G11165</name>
</gene>
<reference evidence="3" key="1">
    <citation type="journal article" date="2017" name="Nat. Microbiol.">
        <title>Global analysis of biosynthetic gene clusters reveals vast potential of secondary metabolite production in Penicillium species.</title>
        <authorList>
            <person name="Nielsen J.C."/>
            <person name="Grijseels S."/>
            <person name="Prigent S."/>
            <person name="Ji B."/>
            <person name="Dainat J."/>
            <person name="Nielsen K.F."/>
            <person name="Frisvad J.C."/>
            <person name="Workman M."/>
            <person name="Nielsen J."/>
        </authorList>
    </citation>
    <scope>NUCLEOTIDE SEQUENCE [LARGE SCALE GENOMIC DNA]</scope>
    <source>
        <strain evidence="3">IBT 31811</strain>
    </source>
</reference>
<protein>
    <recommendedName>
        <fullName evidence="4">Lipoprotein</fullName>
    </recommendedName>
</protein>
<sequence length="82" mass="8550">MFIQKLAPAFLAVVASLPAALAGTCAVVGEVRDIHGGGSQDVPATTGNGTKLTYDSQMKGLKGVMGDRFDQKYHSSTVTFDC</sequence>
<evidence type="ECO:0000313" key="2">
    <source>
        <dbReference type="EMBL" id="OQD87302.1"/>
    </source>
</evidence>
<dbReference type="Proteomes" id="UP000191672">
    <property type="component" value="Unassembled WGS sequence"/>
</dbReference>
<organism evidence="2 3">
    <name type="scientific">Penicillium antarcticum</name>
    <dbReference type="NCBI Taxonomy" id="416450"/>
    <lineage>
        <taxon>Eukaryota</taxon>
        <taxon>Fungi</taxon>
        <taxon>Dikarya</taxon>
        <taxon>Ascomycota</taxon>
        <taxon>Pezizomycotina</taxon>
        <taxon>Eurotiomycetes</taxon>
        <taxon>Eurotiomycetidae</taxon>
        <taxon>Eurotiales</taxon>
        <taxon>Aspergillaceae</taxon>
        <taxon>Penicillium</taxon>
    </lineage>
</organism>
<feature type="signal peptide" evidence="1">
    <location>
        <begin position="1"/>
        <end position="22"/>
    </location>
</feature>
<accession>A0A1V6QE44</accession>
<evidence type="ECO:0000313" key="3">
    <source>
        <dbReference type="Proteomes" id="UP000191672"/>
    </source>
</evidence>
<evidence type="ECO:0000256" key="1">
    <source>
        <dbReference type="SAM" id="SignalP"/>
    </source>
</evidence>
<keyword evidence="1" id="KW-0732">Signal</keyword>